<feature type="domain" description="Myb-like" evidence="16">
    <location>
        <begin position="354"/>
        <end position="424"/>
    </location>
</feature>
<gene>
    <name evidence="17" type="primary">PRDM11</name>
</gene>
<feature type="region of interest" description="Disordered" evidence="15">
    <location>
        <begin position="621"/>
        <end position="670"/>
    </location>
</feature>
<dbReference type="Pfam" id="PF13873">
    <property type="entry name" value="Myb_DNA-bind_5"/>
    <property type="match status" value="1"/>
</dbReference>
<evidence type="ECO:0000313" key="18">
    <source>
        <dbReference type="Proteomes" id="UP000314981"/>
    </source>
</evidence>
<keyword evidence="5" id="KW-0597">Phosphoprotein</keyword>
<feature type="compositionally biased region" description="Pro residues" evidence="15">
    <location>
        <begin position="636"/>
        <end position="656"/>
    </location>
</feature>
<evidence type="ECO:0000256" key="1">
    <source>
        <dbReference type="ARBA" id="ARBA00004123"/>
    </source>
</evidence>
<evidence type="ECO:0000259" key="16">
    <source>
        <dbReference type="SMART" id="SM00717"/>
    </source>
</evidence>
<dbReference type="GO" id="GO:0008168">
    <property type="term" value="F:methyltransferase activity"/>
    <property type="evidence" value="ECO:0007669"/>
    <property type="project" value="UniProtKB-KW"/>
</dbReference>
<proteinExistence type="predicted"/>
<evidence type="ECO:0000313" key="17">
    <source>
        <dbReference type="Ensembl" id="ENSBIXP00000035647.1"/>
    </source>
</evidence>
<feature type="compositionally biased region" description="Pro residues" evidence="15">
    <location>
        <begin position="45"/>
        <end position="67"/>
    </location>
</feature>
<feature type="compositionally biased region" description="Basic residues" evidence="15">
    <location>
        <begin position="661"/>
        <end position="670"/>
    </location>
</feature>
<organism evidence="17 18">
    <name type="scientific">Bos indicus x Bos taurus</name>
    <name type="common">Hybrid cattle</name>
    <dbReference type="NCBI Taxonomy" id="30522"/>
    <lineage>
        <taxon>Eukaryota</taxon>
        <taxon>Metazoa</taxon>
        <taxon>Chordata</taxon>
        <taxon>Craniata</taxon>
        <taxon>Vertebrata</taxon>
        <taxon>Euteleostomi</taxon>
        <taxon>Mammalia</taxon>
        <taxon>Eutheria</taxon>
        <taxon>Laurasiatheria</taxon>
        <taxon>Artiodactyla</taxon>
        <taxon>Ruminantia</taxon>
        <taxon>Pecora</taxon>
        <taxon>Bovidae</taxon>
        <taxon>Bovinae</taxon>
        <taxon>Bos</taxon>
    </lineage>
</organism>
<feature type="compositionally biased region" description="Basic residues" evidence="15">
    <location>
        <begin position="13"/>
        <end position="28"/>
    </location>
</feature>
<feature type="region of interest" description="Disordered" evidence="15">
    <location>
        <begin position="468"/>
        <end position="561"/>
    </location>
</feature>
<evidence type="ECO:0000256" key="9">
    <source>
        <dbReference type="ARBA" id="ARBA00022843"/>
    </source>
</evidence>
<feature type="region of interest" description="Disordered" evidence="15">
    <location>
        <begin position="108"/>
        <end position="147"/>
    </location>
</feature>
<dbReference type="InterPro" id="IPR028002">
    <property type="entry name" value="Myb_DNA-bind_5"/>
</dbReference>
<dbReference type="SMART" id="SM00717">
    <property type="entry name" value="SANT"/>
    <property type="match status" value="1"/>
</dbReference>
<dbReference type="FunFam" id="2.170.270.10:FF:000014">
    <property type="entry name" value="PR domain-containing protein 11"/>
    <property type="match status" value="1"/>
</dbReference>
<keyword evidence="10" id="KW-0805">Transcription regulation</keyword>
<keyword evidence="4" id="KW-1017">Isopeptide bond</keyword>
<evidence type="ECO:0000256" key="12">
    <source>
        <dbReference type="ARBA" id="ARBA00023242"/>
    </source>
</evidence>
<accession>A0A4W2E9C0</accession>
<dbReference type="Proteomes" id="UP000314981">
    <property type="component" value="Chromosome 15"/>
</dbReference>
<keyword evidence="12" id="KW-0539">Nucleus</keyword>
<keyword evidence="9" id="KW-0832">Ubl conjugation</keyword>
<evidence type="ECO:0000256" key="7">
    <source>
        <dbReference type="ARBA" id="ARBA00022679"/>
    </source>
</evidence>
<evidence type="ECO:0000256" key="13">
    <source>
        <dbReference type="ARBA" id="ARBA00055438"/>
    </source>
</evidence>
<evidence type="ECO:0000256" key="11">
    <source>
        <dbReference type="ARBA" id="ARBA00023163"/>
    </source>
</evidence>
<reference evidence="17" key="3">
    <citation type="submission" date="2025-09" db="UniProtKB">
        <authorList>
            <consortium name="Ensembl"/>
        </authorList>
    </citation>
    <scope>IDENTIFICATION</scope>
</reference>
<keyword evidence="11" id="KW-0804">Transcription</keyword>
<name>A0A4W2E9C0_BOBOX</name>
<dbReference type="Gene3D" id="2.170.270.10">
    <property type="entry name" value="SET domain"/>
    <property type="match status" value="1"/>
</dbReference>
<evidence type="ECO:0000256" key="3">
    <source>
        <dbReference type="ARBA" id="ARBA00022490"/>
    </source>
</evidence>
<feature type="compositionally biased region" description="Low complexity" evidence="15">
    <location>
        <begin position="32"/>
        <end position="44"/>
    </location>
</feature>
<dbReference type="PANTHER" id="PTHR23098:SF16">
    <property type="entry name" value="REGULATORY PROTEIN ZESTE"/>
    <property type="match status" value="1"/>
</dbReference>
<keyword evidence="6" id="KW-0489">Methyltransferase</keyword>
<reference evidence="17 18" key="1">
    <citation type="submission" date="2018-11" db="EMBL/GenBank/DDBJ databases">
        <title>Haplotype-resolved cattle genomes.</title>
        <authorList>
            <person name="Low W.Y."/>
            <person name="Tearle R."/>
            <person name="Bickhart D.M."/>
            <person name="Rosen B.D."/>
            <person name="Koren S."/>
            <person name="Rhie A."/>
            <person name="Hiendleder S."/>
            <person name="Phillippy A.M."/>
            <person name="Smith T.P.L."/>
            <person name="Williams J.L."/>
        </authorList>
    </citation>
    <scope>NUCLEOTIDE SEQUENCE [LARGE SCALE GENOMIC DNA]</scope>
</reference>
<dbReference type="AlphaFoldDB" id="A0A4W2E9C0"/>
<comment type="function">
    <text evidence="13">May be involved in transcription regulation.</text>
</comment>
<dbReference type="Ensembl" id="ENSBIXT00000024972.1">
    <property type="protein sequence ID" value="ENSBIXP00000035647.1"/>
    <property type="gene ID" value="ENSBIXG00000018947.1"/>
</dbReference>
<dbReference type="GO" id="GO:0005737">
    <property type="term" value="C:cytoplasm"/>
    <property type="evidence" value="ECO:0007669"/>
    <property type="project" value="UniProtKB-SubCell"/>
</dbReference>
<keyword evidence="3" id="KW-0963">Cytoplasm</keyword>
<dbReference type="InterPro" id="IPR001005">
    <property type="entry name" value="SANT/Myb"/>
</dbReference>
<evidence type="ECO:0000256" key="6">
    <source>
        <dbReference type="ARBA" id="ARBA00022603"/>
    </source>
</evidence>
<dbReference type="GO" id="GO:0005634">
    <property type="term" value="C:nucleus"/>
    <property type="evidence" value="ECO:0007669"/>
    <property type="project" value="UniProtKB-SubCell"/>
</dbReference>
<keyword evidence="7" id="KW-0808">Transferase</keyword>
<feature type="region of interest" description="Disordered" evidence="15">
    <location>
        <begin position="11"/>
        <end position="88"/>
    </location>
</feature>
<evidence type="ECO:0000256" key="14">
    <source>
        <dbReference type="ARBA" id="ARBA00072511"/>
    </source>
</evidence>
<dbReference type="PANTHER" id="PTHR23098">
    <property type="entry name" value="AGAP001331-PA-RELATED"/>
    <property type="match status" value="1"/>
</dbReference>
<dbReference type="InterPro" id="IPR046341">
    <property type="entry name" value="SET_dom_sf"/>
</dbReference>
<evidence type="ECO:0000256" key="5">
    <source>
        <dbReference type="ARBA" id="ARBA00022553"/>
    </source>
</evidence>
<protein>
    <recommendedName>
        <fullName evidence="14">PR domain-containing protein 11</fullName>
    </recommendedName>
</protein>
<evidence type="ECO:0000256" key="15">
    <source>
        <dbReference type="SAM" id="MobiDB-lite"/>
    </source>
</evidence>
<evidence type="ECO:0000256" key="2">
    <source>
        <dbReference type="ARBA" id="ARBA00004496"/>
    </source>
</evidence>
<evidence type="ECO:0000256" key="8">
    <source>
        <dbReference type="ARBA" id="ARBA00022691"/>
    </source>
</evidence>
<evidence type="ECO:0000256" key="4">
    <source>
        <dbReference type="ARBA" id="ARBA00022499"/>
    </source>
</evidence>
<reference evidence="17" key="2">
    <citation type="submission" date="2025-08" db="UniProtKB">
        <authorList>
            <consortium name="Ensembl"/>
        </authorList>
    </citation>
    <scope>IDENTIFICATION</scope>
</reference>
<keyword evidence="8" id="KW-0949">S-adenosyl-L-methionine</keyword>
<dbReference type="InterPro" id="IPR001214">
    <property type="entry name" value="SET_dom"/>
</dbReference>
<dbReference type="Pfam" id="PF21549">
    <property type="entry name" value="PRDM2_PR"/>
    <property type="match status" value="1"/>
</dbReference>
<sequence>MSFPVLIRWWSKQGRRAAASRRRRRRRRAEAGAETLPGPSAPAARPLPPRGPPAGAAPPPPSRPPGPARAARAPRLPRRSREGESAPVATVAIENGFGKRSAVCQRARAHAGGRRGRGCERPRGRRAAGGAAPAARGGPGGAGAGWWRWGCGSPRPEDRMTENMKECLAQTKAAVGEMVTVVKTEVCSPLRDQECGQPCSRRSDPSVMEVEPRKLKGKRDLIMPKSFQQVDFWFCESCQEYFVDECPNHGPPVFVSDTPVPVGIPDRAALTIPQGMEVVKEASGENDVRCINEVIPKGRIFGPYEGQISTQDKSAGFFSWLIVDKNNRYKSIDGSDETKANWMRNVAPLAERKRKPKFSKEELDILVTEVTHHEAVLFGRETMRLSHADRDKIWEGIARKITSVSQVPRSVKDIKHRWDDMKRRTKDKLAFMQQSLSGPGAGGRAPAIVLTAHERAIESALLTARSGHGFPRVELDGTDSPSTSYDEDEETPGPSRQPLRVPLRPSPEEEACLARPTLLRSSSSSDQSETVGPKPEALPRPSPQAACRTPRPHPGPPSAGLDWQLLHAHAQQTEVFRQFCQELVAAHRDLASSMQAIGQAMAELSGRVSQACQTLMEIRDGVQASQRGPAGAAPVGPSPPAEARPVEPPEAPPVPAPARTTRSRKRKHNF</sequence>
<comment type="subcellular location">
    <subcellularLocation>
        <location evidence="2">Cytoplasm</location>
    </subcellularLocation>
    <subcellularLocation>
        <location evidence="1">Nucleus</location>
    </subcellularLocation>
</comment>
<evidence type="ECO:0000256" key="10">
    <source>
        <dbReference type="ARBA" id="ARBA00023015"/>
    </source>
</evidence>
<keyword evidence="18" id="KW-1185">Reference proteome</keyword>
<dbReference type="GO" id="GO:0032259">
    <property type="term" value="P:methylation"/>
    <property type="evidence" value="ECO:0007669"/>
    <property type="project" value="UniProtKB-KW"/>
</dbReference>